<gene>
    <name evidence="5" type="ORF">MGALLINA_05340</name>
</gene>
<keyword evidence="4" id="KW-0732">Signal</keyword>
<dbReference type="STRING" id="29557.MGALLINA_05340"/>
<keyword evidence="5" id="KW-0255">Endonuclease</keyword>
<dbReference type="Proteomes" id="UP000076983">
    <property type="component" value="Unassembled WGS sequence"/>
</dbReference>
<dbReference type="InterPro" id="IPR007346">
    <property type="entry name" value="Endonuclease-I"/>
</dbReference>
<dbReference type="EMBL" id="LVLH01000042">
    <property type="protein sequence ID" value="OAB48745.1"/>
    <property type="molecule type" value="Genomic_DNA"/>
</dbReference>
<keyword evidence="1" id="KW-0540">Nuclease</keyword>
<dbReference type="SUPFAM" id="SSF54060">
    <property type="entry name" value="His-Me finger endonucleases"/>
    <property type="match status" value="1"/>
</dbReference>
<accession>A0A162MHD4</accession>
<dbReference type="AlphaFoldDB" id="A0A162MHD4"/>
<dbReference type="GO" id="GO:0016787">
    <property type="term" value="F:hydrolase activity"/>
    <property type="evidence" value="ECO:0007669"/>
    <property type="project" value="UniProtKB-KW"/>
</dbReference>
<dbReference type="InterPro" id="IPR044925">
    <property type="entry name" value="His-Me_finger_sf"/>
</dbReference>
<reference evidence="5 6" key="1">
    <citation type="submission" date="2016-03" db="EMBL/GenBank/DDBJ databases">
        <title>Genome sequence of Mycoplasma gallinarum strain Mgn_IPT.</title>
        <authorList>
            <person name="Yacoub E."/>
            <person name="Sirand-Pugnet P."/>
            <person name="Barre A."/>
            <person name="Maurier F."/>
            <person name="Blanchard A."/>
            <person name="Ben Abdelmoumen B.M."/>
        </authorList>
    </citation>
    <scope>NUCLEOTIDE SEQUENCE [LARGE SCALE GENOMIC DNA]</scope>
    <source>
        <strain evidence="5 6">Mgn_IPT</strain>
    </source>
</reference>
<comment type="caution">
    <text evidence="5">The sequence shown here is derived from an EMBL/GenBank/DDBJ whole genome shotgun (WGS) entry which is preliminary data.</text>
</comment>
<organism evidence="5 6">
    <name type="scientific">Mycoplasmopsis gallinarum</name>
    <dbReference type="NCBI Taxonomy" id="29557"/>
    <lineage>
        <taxon>Bacteria</taxon>
        <taxon>Bacillati</taxon>
        <taxon>Mycoplasmatota</taxon>
        <taxon>Mycoplasmoidales</taxon>
        <taxon>Metamycoplasmataceae</taxon>
        <taxon>Mycoplasmopsis</taxon>
    </lineage>
</organism>
<feature type="compositionally biased region" description="Basic and acidic residues" evidence="3">
    <location>
        <begin position="28"/>
        <end position="44"/>
    </location>
</feature>
<dbReference type="PANTHER" id="PTHR33607:SF2">
    <property type="entry name" value="ENDONUCLEASE-1"/>
    <property type="match status" value="1"/>
</dbReference>
<dbReference type="PANTHER" id="PTHR33607">
    <property type="entry name" value="ENDONUCLEASE-1"/>
    <property type="match status" value="1"/>
</dbReference>
<feature type="signal peptide" evidence="4">
    <location>
        <begin position="1"/>
        <end position="20"/>
    </location>
</feature>
<evidence type="ECO:0000256" key="4">
    <source>
        <dbReference type="SAM" id="SignalP"/>
    </source>
</evidence>
<dbReference type="PATRIC" id="fig|29557.3.peg.534"/>
<dbReference type="Pfam" id="PF04231">
    <property type="entry name" value="Endonuclease_1"/>
    <property type="match status" value="1"/>
</dbReference>
<dbReference type="GO" id="GO:0004519">
    <property type="term" value="F:endonuclease activity"/>
    <property type="evidence" value="ECO:0007669"/>
    <property type="project" value="UniProtKB-KW"/>
</dbReference>
<keyword evidence="2" id="KW-0378">Hydrolase</keyword>
<feature type="region of interest" description="Disordered" evidence="3">
    <location>
        <begin position="25"/>
        <end position="69"/>
    </location>
</feature>
<dbReference type="OrthoDB" id="9801679at2"/>
<evidence type="ECO:0000256" key="1">
    <source>
        <dbReference type="ARBA" id="ARBA00022722"/>
    </source>
</evidence>
<feature type="chain" id="PRO_5007837412" evidence="4">
    <location>
        <begin position="21"/>
        <end position="357"/>
    </location>
</feature>
<evidence type="ECO:0000313" key="5">
    <source>
        <dbReference type="EMBL" id="OAB48745.1"/>
    </source>
</evidence>
<evidence type="ECO:0000256" key="2">
    <source>
        <dbReference type="ARBA" id="ARBA00022801"/>
    </source>
</evidence>
<keyword evidence="6" id="KW-1185">Reference proteome</keyword>
<sequence>MKKTILYLSPLFAMPLFVAAKCTNDNTKPIDENKKTEEQNKKTNPENPNQPTDPNQNNNDLLPTSVTPTESGYLVNNKYIYVRNNYYERANGLKGKELFDALLAIQRSHKTYSADYAKLYETYKTAFVDNYLDQNGTLLDLYSENPSGIDPYEYPMGYWEGSGSRGSLSPKAGGESTKYNREHLVPQSWFDKEPKARTDAHFVWPSDKKVNEWHGNGPFGNVSNERLSRTSLNGTRIGIDQTTEPINYFKGDVARALMYFQITHKNAHSKRGPEVYSDVFPYINDLYRLTYIDWNNKDRVDQIDVDRNNAVAVAQNGIRNPFIDYPWLPELIWGNSNKVFHNYGILESVVNNEINPA</sequence>
<proteinExistence type="predicted"/>
<evidence type="ECO:0000313" key="6">
    <source>
        <dbReference type="Proteomes" id="UP000076983"/>
    </source>
</evidence>
<name>A0A162MHD4_9BACT</name>
<evidence type="ECO:0000256" key="3">
    <source>
        <dbReference type="SAM" id="MobiDB-lite"/>
    </source>
</evidence>
<feature type="compositionally biased region" description="Low complexity" evidence="3">
    <location>
        <begin position="45"/>
        <end position="63"/>
    </location>
</feature>
<dbReference type="RefSeq" id="WP_063626304.1">
    <property type="nucleotide sequence ID" value="NZ_LVLH01000042.1"/>
</dbReference>
<protein>
    <submittedName>
        <fullName evidence="5">Endonuclease I</fullName>
    </submittedName>
</protein>